<keyword evidence="2" id="KW-1185">Reference proteome</keyword>
<dbReference type="GO" id="GO:0003676">
    <property type="term" value="F:nucleic acid binding"/>
    <property type="evidence" value="ECO:0007669"/>
    <property type="project" value="InterPro"/>
</dbReference>
<dbReference type="Proteomes" id="UP000076858">
    <property type="component" value="Unassembled WGS sequence"/>
</dbReference>
<protein>
    <recommendedName>
        <fullName evidence="3">RNase H type-1 domain-containing protein</fullName>
    </recommendedName>
</protein>
<dbReference type="CDD" id="cd09275">
    <property type="entry name" value="RNase_HI_RT_DIRS1"/>
    <property type="match status" value="1"/>
</dbReference>
<dbReference type="PANTHER" id="PTHR33050:SF7">
    <property type="entry name" value="RIBONUCLEASE H"/>
    <property type="match status" value="1"/>
</dbReference>
<dbReference type="InterPro" id="IPR036397">
    <property type="entry name" value="RNaseH_sf"/>
</dbReference>
<comment type="caution">
    <text evidence="1">The sequence shown here is derived from an EMBL/GenBank/DDBJ whole genome shotgun (WGS) entry which is preliminary data.</text>
</comment>
<dbReference type="PANTHER" id="PTHR33050">
    <property type="entry name" value="REVERSE TRANSCRIPTASE DOMAIN-CONTAINING PROTEIN"/>
    <property type="match status" value="1"/>
</dbReference>
<organism evidence="1 2">
    <name type="scientific">Daphnia magna</name>
    <dbReference type="NCBI Taxonomy" id="35525"/>
    <lineage>
        <taxon>Eukaryota</taxon>
        <taxon>Metazoa</taxon>
        <taxon>Ecdysozoa</taxon>
        <taxon>Arthropoda</taxon>
        <taxon>Crustacea</taxon>
        <taxon>Branchiopoda</taxon>
        <taxon>Diplostraca</taxon>
        <taxon>Cladocera</taxon>
        <taxon>Anomopoda</taxon>
        <taxon>Daphniidae</taxon>
        <taxon>Daphnia</taxon>
    </lineage>
</organism>
<dbReference type="EMBL" id="LRGB01004467">
    <property type="protein sequence ID" value="KZS02411.1"/>
    <property type="molecule type" value="Genomic_DNA"/>
</dbReference>
<evidence type="ECO:0008006" key="3">
    <source>
        <dbReference type="Google" id="ProtNLM"/>
    </source>
</evidence>
<dbReference type="AlphaFoldDB" id="A0A162C994"/>
<sequence length="302" mass="33784">KVSLSEGAIVDLRWWVVHLPCVNDKSLATAEPSLTICSDASLLGWGTACNNITANGPWSSADNKRHINELELQAAFNALQAFAHSIKNTAVLIMMDNTTAVTYVNKAVGTRSKEMCKLAIEMASWCEARGILLQATYLPGSLNSIADTESRRSHDASDWQLAKTAFRAISMNWAISIDLFAASWNAQTPEFVSWFPQPGASLNDALSFSWVGFLGFRFFWSWPRQPQASSGHRGTCYYHFGLPTPTLHEADFTSDRLEVVKRRFEGKNLPEPVIKLLLAANRKTTLIAYKFAWRSWRNWCMG</sequence>
<dbReference type="Gene3D" id="3.30.420.10">
    <property type="entry name" value="Ribonuclease H-like superfamily/Ribonuclease H"/>
    <property type="match status" value="1"/>
</dbReference>
<evidence type="ECO:0000313" key="2">
    <source>
        <dbReference type="Proteomes" id="UP000076858"/>
    </source>
</evidence>
<evidence type="ECO:0000313" key="1">
    <source>
        <dbReference type="EMBL" id="KZS02411.1"/>
    </source>
</evidence>
<gene>
    <name evidence="1" type="ORF">APZ42_000562</name>
</gene>
<accession>A0A162C994</accession>
<feature type="non-terminal residue" evidence="1">
    <location>
        <position position="1"/>
    </location>
</feature>
<dbReference type="InterPro" id="IPR052055">
    <property type="entry name" value="Hepadnavirus_pol/RT"/>
</dbReference>
<reference evidence="1 2" key="1">
    <citation type="submission" date="2016-03" db="EMBL/GenBank/DDBJ databases">
        <title>EvidentialGene: Evidence-directed Construction of Genes on Genomes.</title>
        <authorList>
            <person name="Gilbert D.G."/>
            <person name="Choi J.-H."/>
            <person name="Mockaitis K."/>
            <person name="Colbourne J."/>
            <person name="Pfrender M."/>
        </authorList>
    </citation>
    <scope>NUCLEOTIDE SEQUENCE [LARGE SCALE GENOMIC DNA]</scope>
    <source>
        <strain evidence="1 2">Xinb3</strain>
        <tissue evidence="1">Complete organism</tissue>
    </source>
</reference>
<proteinExistence type="predicted"/>
<name>A0A162C994_9CRUS</name>